<accession>A0ACB7H1V2</accession>
<evidence type="ECO:0000313" key="1">
    <source>
        <dbReference type="EMBL" id="KAG8646362.1"/>
    </source>
</evidence>
<dbReference type="EMBL" id="CM004396">
    <property type="protein sequence ID" value="KAG8646362.1"/>
    <property type="molecule type" value="Genomic_DNA"/>
</dbReference>
<proteinExistence type="predicted"/>
<evidence type="ECO:0000313" key="2">
    <source>
        <dbReference type="Proteomes" id="UP000091857"/>
    </source>
</evidence>
<reference evidence="2" key="1">
    <citation type="journal article" date="2016" name="Nat. Biotechnol.">
        <title>Sequencing wild and cultivated cassava and related species reveals extensive interspecific hybridization and genetic diversity.</title>
        <authorList>
            <person name="Bredeson J.V."/>
            <person name="Lyons J.B."/>
            <person name="Prochnik S.E."/>
            <person name="Wu G.A."/>
            <person name="Ha C.M."/>
            <person name="Edsinger-Gonzales E."/>
            <person name="Grimwood J."/>
            <person name="Schmutz J."/>
            <person name="Rabbi I.Y."/>
            <person name="Egesi C."/>
            <person name="Nauluvula P."/>
            <person name="Lebot V."/>
            <person name="Ndunguru J."/>
            <person name="Mkamilo G."/>
            <person name="Bart R.S."/>
            <person name="Setter T.L."/>
            <person name="Gleadow R.M."/>
            <person name="Kulakow P."/>
            <person name="Ferguson M.E."/>
            <person name="Rounsley S."/>
            <person name="Rokhsar D.S."/>
        </authorList>
    </citation>
    <scope>NUCLEOTIDE SEQUENCE [LARGE SCALE GENOMIC DNA]</scope>
    <source>
        <strain evidence="2">cv. AM560-2</strain>
    </source>
</reference>
<gene>
    <name evidence="1" type="ORF">MANES_10G149900v8</name>
</gene>
<organism evidence="1 2">
    <name type="scientific">Manihot esculenta</name>
    <name type="common">Cassava</name>
    <name type="synonym">Jatropha manihot</name>
    <dbReference type="NCBI Taxonomy" id="3983"/>
    <lineage>
        <taxon>Eukaryota</taxon>
        <taxon>Viridiplantae</taxon>
        <taxon>Streptophyta</taxon>
        <taxon>Embryophyta</taxon>
        <taxon>Tracheophyta</taxon>
        <taxon>Spermatophyta</taxon>
        <taxon>Magnoliopsida</taxon>
        <taxon>eudicotyledons</taxon>
        <taxon>Gunneridae</taxon>
        <taxon>Pentapetalae</taxon>
        <taxon>rosids</taxon>
        <taxon>fabids</taxon>
        <taxon>Malpighiales</taxon>
        <taxon>Euphorbiaceae</taxon>
        <taxon>Crotonoideae</taxon>
        <taxon>Manihoteae</taxon>
        <taxon>Manihot</taxon>
    </lineage>
</organism>
<keyword evidence="2" id="KW-1185">Reference proteome</keyword>
<protein>
    <submittedName>
        <fullName evidence="1">Uncharacterized protein</fullName>
    </submittedName>
</protein>
<sequence length="629" mass="70557">MEQEQQRKDQSSRNSNPKEQQQMLCEECKENPSKYKCPGCSIRSCSLPCVKDHKQRTVCSGKRVQTQFVPLSQFNDNILLSVSVVFSEDSTEHLAPVHRSSFPAGFVFGTASSAYQYEGAAHEDGRGPSIWDIFTQKYPVAHSHQGTPATNTKGASSLKRTSFPADFVFGTASSAYQYEGAASEDGKGPSIWDTFTQRHPDKIEDHSSGKIADDSYHRYKEDVALMKGLGFDAYRFSISWPRILPFGHVSGGINQKGIDYYNNLINELLSNGIKPFVTLFHWDVPQALEDEYGSFLSPKIVKDFRDYAELCFSKFGDRVKHWITLNEPLSYAGGVYVVGICSKSSSTNCNRGDSSTDPYTVGHYQLLAHAAAVEVYRKKFQKSQKGQIGITLNAGWFVPLTESSNDHKAASRAIAFQYDWFMEPLKSGSYPIDMVKLVGKRLPTFSEKEASLVKGAFDFIGVNYYTANYATDVPCKTNSLSYTTDSCVNVSSYRNGVPIGKKSGSSWLYVYPRGIEDLLLYTKYKFDDPVIYITENGVSELNTGSVSLEDNLRVDYYHDHLSYLRNAMAIGVNVKGFFAWSLLDNFEWGSGYTVRFGLVFIDYKDGLKRYPKKSANWFKDFLGSVNHTA</sequence>
<dbReference type="Proteomes" id="UP000091857">
    <property type="component" value="Chromosome 10"/>
</dbReference>
<name>A0ACB7H1V2_MANES</name>
<comment type="caution">
    <text evidence="1">The sequence shown here is derived from an EMBL/GenBank/DDBJ whole genome shotgun (WGS) entry which is preliminary data.</text>
</comment>